<feature type="compositionally biased region" description="Basic residues" evidence="16">
    <location>
        <begin position="615"/>
        <end position="624"/>
    </location>
</feature>
<evidence type="ECO:0000256" key="15">
    <source>
        <dbReference type="PIRSR" id="PIRSR036958-3"/>
    </source>
</evidence>
<dbReference type="InterPro" id="IPR013846">
    <property type="entry name" value="mRNA_cap_enzyme_C"/>
</dbReference>
<reference evidence="21" key="2">
    <citation type="submission" date="2025-05" db="UniProtKB">
        <authorList>
            <consortium name="RefSeq"/>
        </authorList>
    </citation>
    <scope>IDENTIFICATION</scope>
    <source>
        <tissue evidence="21">Adult</tissue>
    </source>
</reference>
<keyword evidence="5 12" id="KW-0547">Nucleotide-binding</keyword>
<name>A0A034WF87_BACDO</name>
<feature type="domain" description="Tyrosine-protein phosphatase" evidence="17">
    <location>
        <begin position="19"/>
        <end position="188"/>
    </location>
</feature>
<dbReference type="PROSITE" id="PS50056">
    <property type="entry name" value="TYR_PHOSPHATASE_2"/>
    <property type="match status" value="1"/>
</dbReference>
<dbReference type="RefSeq" id="XP_011198705.2">
    <property type="nucleotide sequence ID" value="XM_011200403.4"/>
</dbReference>
<evidence type="ECO:0000256" key="9">
    <source>
        <dbReference type="ARBA" id="ARBA00023134"/>
    </source>
</evidence>
<keyword evidence="2 12" id="KW-0507">mRNA processing</keyword>
<gene>
    <name evidence="19" type="primary">MCE1</name>
    <name evidence="21" type="synonym">LOC105222872</name>
</gene>
<evidence type="ECO:0000256" key="7">
    <source>
        <dbReference type="ARBA" id="ARBA00022912"/>
    </source>
</evidence>
<comment type="catalytic activity">
    <reaction evidence="12">
        <text>a 5'-end triphospho-ribonucleoside in mRNA + H2O = a 5'-end diphospho-ribonucleoside in mRNA + phosphate + H(+)</text>
        <dbReference type="Rhea" id="RHEA:67004"/>
        <dbReference type="Rhea" id="RHEA-COMP:17164"/>
        <dbReference type="Rhea" id="RHEA-COMP:17165"/>
        <dbReference type="ChEBI" id="CHEBI:15377"/>
        <dbReference type="ChEBI" id="CHEBI:15378"/>
        <dbReference type="ChEBI" id="CHEBI:43474"/>
        <dbReference type="ChEBI" id="CHEBI:167616"/>
        <dbReference type="ChEBI" id="CHEBI:167618"/>
        <dbReference type="EC" id="3.6.1.74"/>
    </reaction>
</comment>
<comment type="similarity">
    <text evidence="12">In the C-terminal section; belongs to the eukaryotic GTase family.</text>
</comment>
<accession>A0A6I9USU1</accession>
<feature type="region of interest" description="Disordered" evidence="16">
    <location>
        <begin position="602"/>
        <end position="655"/>
    </location>
</feature>
<reference evidence="19" key="1">
    <citation type="journal article" date="2014" name="BMC Genomics">
        <title>Characterizing the developmental transcriptome of the oriental fruit fly, Bactrocera dorsalis (Diptera: Tephritidae) through comparative genomic analysis with Drosophila melanogaster utilizing modENCODE datasets.</title>
        <authorList>
            <person name="Geib S.M."/>
            <person name="Calla B."/>
            <person name="Hall B."/>
            <person name="Hou S."/>
            <person name="Manoukis N.C."/>
        </authorList>
    </citation>
    <scope>NUCLEOTIDE SEQUENCE</scope>
    <source>
        <strain evidence="19">Punador</strain>
    </source>
</reference>
<comment type="similarity">
    <text evidence="12">In the N-terminal section; belongs to the non-receptor class of the protein-tyrosine phosphatase family.</text>
</comment>
<dbReference type="InterPro" id="IPR000340">
    <property type="entry name" value="Dual-sp_phosphatase_cat-dom"/>
</dbReference>
<dbReference type="EC" id="2.7.7.50" evidence="12"/>
<dbReference type="PROSITE" id="PS00383">
    <property type="entry name" value="TYR_PHOSPHATASE_1"/>
    <property type="match status" value="1"/>
</dbReference>
<dbReference type="FunFam" id="3.30.470.30:FF:000040">
    <property type="entry name" value="mRNA-capping enzyme"/>
    <property type="match status" value="1"/>
</dbReference>
<comment type="function">
    <text evidence="12">Bifunctional mRNA-capping enzyme exhibiting RNA 5'-triphosphate monophosphatase activity in the N-terminal part and mRNA guanylyltransferase activity in the C-terminal part. Catalyzes the first two steps of cap formation: by removing the gamma-phosphate from the 5'-triphosphate end of nascent mRNA to yield a diphosphate end, and by transferring the GMP moiety of GTP to the 5'-diphosphate terminus of RNA via a covalent enzyme-GMP reaction intermediate.</text>
</comment>
<dbReference type="InterPro" id="IPR012340">
    <property type="entry name" value="NA-bd_OB-fold"/>
</dbReference>
<feature type="binding site" evidence="15">
    <location>
        <begin position="492"/>
        <end position="494"/>
    </location>
    <ligand>
        <name>GTP</name>
        <dbReference type="ChEBI" id="CHEBI:37565"/>
    </ligand>
</feature>
<dbReference type="Proteomes" id="UP001652620">
    <property type="component" value="Chromosome 4"/>
</dbReference>
<dbReference type="InterPro" id="IPR000387">
    <property type="entry name" value="Tyr_Pase_dom"/>
</dbReference>
<keyword evidence="6 12" id="KW-0378">Hydrolase</keyword>
<evidence type="ECO:0000256" key="4">
    <source>
        <dbReference type="ARBA" id="ARBA00022695"/>
    </source>
</evidence>
<dbReference type="KEGG" id="bdr:105222872"/>
<keyword evidence="20" id="KW-1185">Reference proteome</keyword>
<evidence type="ECO:0000259" key="17">
    <source>
        <dbReference type="PROSITE" id="PS50054"/>
    </source>
</evidence>
<feature type="active site" description="N6-GMP-lysine intermediate" evidence="14">
    <location>
        <position position="326"/>
    </location>
</feature>
<dbReference type="InterPro" id="IPR001339">
    <property type="entry name" value="mRNA_cap_enzyme_adenylation"/>
</dbReference>
<comment type="subcellular location">
    <subcellularLocation>
        <location evidence="1 12">Nucleus</location>
    </subcellularLocation>
</comment>
<feature type="compositionally biased region" description="Low complexity" evidence="16">
    <location>
        <begin position="625"/>
        <end position="648"/>
    </location>
</feature>
<sequence>MSRNSKPGPIPNRWLNCPRKSEKLIAERFLAFKTPLSSAFDDQVPIECLFHPEMIFDYFKAIKLKLGLWIDLTNTTRFYNRKIVESRDAQYVKLQCRGHGETPSPEQTQSFIEIVDRFVNERPFETVGVHCTHGFNRTGFLIASYLVERLDYSIEAAIAIFAEARPPGIYKQDYINELFRRYEDDEDPLPAPALPAWCLEYDDGDGNDANSYDSNKRKADDVNNVNGDEQEEYEEDDQTEEEPGASNGGGPKKKRRKELVIKNATFMSGVPGVVQVTDQPRLGDLQLKVQEMCGWKKSGFPGAQPVSMDKNNLKRLSEIPYRVSWKADGTRYMMLINKRDEIYFFDRNNTCFQVENITFVKAGNLGQHLEDTLLDGEMVIDKLNGESIPRYLIYDIIKISNYDIGAKPFYPDRLTCIKKEIIEPRYEAITKGLINRPLEPFSIRNKEFWDIRQSASLLGEKFSKSLLHVPDGLIFQPSKQPYTAGVCKDVLKWKPSNMNSIDFRLKIKVESAPGMLTEKVGYLYVGGTTECFSKMKYTKALKNLDNKIIECAINQKGEWEFMRERTDKTLPNSFNTATSVMESIRYPITQSGLLHFIANYGHRDDNDMMPPPQRQPHHTQHHHQQQQQRHSQPPVQQHQQPQLQNHHQTVNRQQK</sequence>
<dbReference type="Gene3D" id="3.30.470.30">
    <property type="entry name" value="DNA ligase/mRNA capping enzyme"/>
    <property type="match status" value="1"/>
</dbReference>
<feature type="compositionally biased region" description="Acidic residues" evidence="16">
    <location>
        <begin position="228"/>
        <end position="243"/>
    </location>
</feature>
<dbReference type="GO" id="GO:0005525">
    <property type="term" value="F:GTP binding"/>
    <property type="evidence" value="ECO:0007669"/>
    <property type="project" value="UniProtKB-UniRule"/>
</dbReference>
<evidence type="ECO:0000256" key="2">
    <source>
        <dbReference type="ARBA" id="ARBA00022664"/>
    </source>
</evidence>
<dbReference type="SUPFAM" id="SSF56091">
    <property type="entry name" value="DNA ligase/mRNA capping enzyme, catalytic domain"/>
    <property type="match status" value="1"/>
</dbReference>
<feature type="binding site" evidence="15">
    <location>
        <begin position="375"/>
        <end position="377"/>
    </location>
    <ligand>
        <name>GTP</name>
        <dbReference type="ChEBI" id="CHEBI:37565"/>
    </ligand>
</feature>
<dbReference type="OrthoDB" id="200924at2759"/>
<evidence type="ECO:0000256" key="16">
    <source>
        <dbReference type="SAM" id="MobiDB-lite"/>
    </source>
</evidence>
<dbReference type="GO" id="GO:0004721">
    <property type="term" value="F:phosphoprotein phosphatase activity"/>
    <property type="evidence" value="ECO:0007669"/>
    <property type="project" value="UniProtKB-UniRule"/>
</dbReference>
<dbReference type="InterPro" id="IPR017074">
    <property type="entry name" value="mRNA_cap_enz_bifunc"/>
</dbReference>
<dbReference type="PANTHER" id="PTHR10367:SF17">
    <property type="entry name" value="MRNA-CAPPING ENZYME"/>
    <property type="match status" value="1"/>
</dbReference>
<dbReference type="GO" id="GO:0005524">
    <property type="term" value="F:ATP binding"/>
    <property type="evidence" value="ECO:0007669"/>
    <property type="project" value="InterPro"/>
</dbReference>
<feature type="binding site" evidence="15">
    <location>
        <position position="331"/>
    </location>
    <ligand>
        <name>GTP</name>
        <dbReference type="ChEBI" id="CHEBI:37565"/>
    </ligand>
</feature>
<evidence type="ECO:0000259" key="18">
    <source>
        <dbReference type="PROSITE" id="PS50056"/>
    </source>
</evidence>
<evidence type="ECO:0000256" key="5">
    <source>
        <dbReference type="ARBA" id="ARBA00022741"/>
    </source>
</evidence>
<dbReference type="Gene3D" id="3.30.1490.430">
    <property type="match status" value="1"/>
</dbReference>
<evidence type="ECO:0000256" key="12">
    <source>
        <dbReference type="PIRNR" id="PIRNR036958"/>
    </source>
</evidence>
<feature type="region of interest" description="Disordered" evidence="16">
    <location>
        <begin position="208"/>
        <end position="255"/>
    </location>
</feature>
<dbReference type="EMBL" id="GAKP01005583">
    <property type="protein sequence ID" value="JAC53369.1"/>
    <property type="molecule type" value="Transcribed_RNA"/>
</dbReference>
<dbReference type="PIRSF" id="PIRSF036958">
    <property type="entry name" value="mRNA_capping_HCE"/>
    <property type="match status" value="1"/>
</dbReference>
<dbReference type="GO" id="GO:0140818">
    <property type="term" value="F:mRNA 5'-triphosphate monophosphatase activity"/>
    <property type="evidence" value="ECO:0007669"/>
    <property type="project" value="UniProtKB-EC"/>
</dbReference>
<dbReference type="GO" id="GO:0004484">
    <property type="term" value="F:mRNA guanylyltransferase activity"/>
    <property type="evidence" value="ECO:0007669"/>
    <property type="project" value="UniProtKB-UniRule"/>
</dbReference>
<dbReference type="CDD" id="cd07895">
    <property type="entry name" value="Adenylation_mRNA_capping"/>
    <property type="match status" value="1"/>
</dbReference>
<dbReference type="InterPro" id="IPR020422">
    <property type="entry name" value="TYR_PHOSPHATASE_DUAL_dom"/>
</dbReference>
<dbReference type="EC" id="3.6.1.74" evidence="12"/>
<protein>
    <recommendedName>
        <fullName evidence="12">mRNA-capping enzyme</fullName>
    </recommendedName>
    <domain>
        <recommendedName>
            <fullName evidence="12">mRNA 5'-triphosphate monophosphatase</fullName>
            <ecNumber evidence="12">3.6.1.74</ecNumber>
        </recommendedName>
        <alternativeName>
            <fullName evidence="12">mRNA 5'-phosphatase</fullName>
        </alternativeName>
    </domain>
    <domain>
        <recommendedName>
            <fullName evidence="12">mRNA guanylyltransferase</fullName>
            <ecNumber evidence="12">2.7.7.50</ecNumber>
        </recommendedName>
        <alternativeName>
            <fullName evidence="12">GTP--RNA guanylyltransferase</fullName>
            <shortName evidence="12">GTase</shortName>
        </alternativeName>
    </domain>
</protein>
<keyword evidence="9 12" id="KW-0342">GTP-binding</keyword>
<keyword evidence="8 12" id="KW-0506">mRNA capping</keyword>
<evidence type="ECO:0000256" key="11">
    <source>
        <dbReference type="ARBA" id="ARBA00044624"/>
    </source>
</evidence>
<evidence type="ECO:0000313" key="21">
    <source>
        <dbReference type="RefSeq" id="XP_011198705.2"/>
    </source>
</evidence>
<dbReference type="Gene3D" id="2.40.50.140">
    <property type="entry name" value="Nucleic acid-binding proteins"/>
    <property type="match status" value="1"/>
</dbReference>
<evidence type="ECO:0000256" key="13">
    <source>
        <dbReference type="PIRSR" id="PIRSR036958-1"/>
    </source>
</evidence>
<keyword evidence="7" id="KW-0904">Protein phosphatase</keyword>
<dbReference type="InterPro" id="IPR016130">
    <property type="entry name" value="Tyr_Pase_AS"/>
</dbReference>
<evidence type="ECO:0000313" key="19">
    <source>
        <dbReference type="EMBL" id="JAC53369.1"/>
    </source>
</evidence>
<dbReference type="Gene3D" id="3.90.190.10">
    <property type="entry name" value="Protein tyrosine phosphatase superfamily"/>
    <property type="match status" value="1"/>
</dbReference>
<feature type="active site" description="Phosphocysteine intermediate" evidence="13">
    <location>
        <position position="131"/>
    </location>
</feature>
<evidence type="ECO:0000256" key="14">
    <source>
        <dbReference type="PIRSR" id="PIRSR036958-2"/>
    </source>
</evidence>
<evidence type="ECO:0000256" key="1">
    <source>
        <dbReference type="ARBA" id="ARBA00004123"/>
    </source>
</evidence>
<keyword evidence="4 12" id="KW-0548">Nucleotidyltransferase</keyword>
<dbReference type="InterPro" id="IPR051029">
    <property type="entry name" value="mRNA_Capping_Enz/RNA_Phosphat"/>
</dbReference>
<dbReference type="FunFam" id="2.40.50.140:FF:000291">
    <property type="entry name" value="mRNA-capping enzyme"/>
    <property type="match status" value="1"/>
</dbReference>
<dbReference type="Pfam" id="PF03919">
    <property type="entry name" value="mRNA_cap_C"/>
    <property type="match status" value="1"/>
</dbReference>
<accession>A0A034WF87</accession>
<evidence type="ECO:0000313" key="20">
    <source>
        <dbReference type="Proteomes" id="UP001652620"/>
    </source>
</evidence>
<dbReference type="GO" id="GO:0006370">
    <property type="term" value="P:7-methylguanosine mRNA capping"/>
    <property type="evidence" value="ECO:0007669"/>
    <property type="project" value="UniProtKB-UniRule"/>
</dbReference>
<dbReference type="OMA" id="FWDIWMS"/>
<feature type="binding site" evidence="15">
    <location>
        <position position="347"/>
    </location>
    <ligand>
        <name>GTP</name>
        <dbReference type="ChEBI" id="CHEBI:37565"/>
    </ligand>
</feature>
<dbReference type="CDD" id="cd17664">
    <property type="entry name" value="Mce1_N"/>
    <property type="match status" value="1"/>
</dbReference>
<dbReference type="SUPFAM" id="SSF52799">
    <property type="entry name" value="(Phosphotyrosine protein) phosphatases II"/>
    <property type="match status" value="1"/>
</dbReference>
<evidence type="ECO:0000256" key="6">
    <source>
        <dbReference type="ARBA" id="ARBA00022801"/>
    </source>
</evidence>
<keyword evidence="3 12" id="KW-0808">Transferase</keyword>
<dbReference type="GO" id="GO:0004651">
    <property type="term" value="F:polynucleotide 5'-phosphatase activity"/>
    <property type="evidence" value="ECO:0007669"/>
    <property type="project" value="UniProtKB-UniRule"/>
</dbReference>
<dbReference type="Pfam" id="PF00782">
    <property type="entry name" value="DSPc"/>
    <property type="match status" value="1"/>
</dbReference>
<feature type="domain" description="Tyrosine specific protein phosphatases" evidence="18">
    <location>
        <begin position="109"/>
        <end position="176"/>
    </location>
</feature>
<dbReference type="PANTHER" id="PTHR10367">
    <property type="entry name" value="MRNA-CAPPING ENZYME"/>
    <property type="match status" value="1"/>
</dbReference>
<feature type="binding site" evidence="15">
    <location>
        <begin position="563"/>
        <end position="568"/>
    </location>
    <ligand>
        <name>GTP</name>
        <dbReference type="ChEBI" id="CHEBI:37565"/>
    </ligand>
</feature>
<keyword evidence="10 12" id="KW-0539">Nucleus</keyword>
<dbReference type="FunFam" id="3.90.190.10:FF:000040">
    <property type="entry name" value="mRNA-capping enzyme"/>
    <property type="match status" value="1"/>
</dbReference>
<evidence type="ECO:0000256" key="3">
    <source>
        <dbReference type="ARBA" id="ARBA00022679"/>
    </source>
</evidence>
<evidence type="ECO:0000256" key="8">
    <source>
        <dbReference type="ARBA" id="ARBA00023042"/>
    </source>
</evidence>
<comment type="catalytic activity">
    <reaction evidence="11">
        <text>a 5'-end diphospho-ribonucleoside in mRNA + GTP + H(+) = a 5'-end (5'-triphosphoguanosine)-ribonucleoside in mRNA + diphosphate</text>
        <dbReference type="Rhea" id="RHEA:67012"/>
        <dbReference type="Rhea" id="RHEA-COMP:17165"/>
        <dbReference type="Rhea" id="RHEA-COMP:17166"/>
        <dbReference type="ChEBI" id="CHEBI:15378"/>
        <dbReference type="ChEBI" id="CHEBI:33019"/>
        <dbReference type="ChEBI" id="CHEBI:37565"/>
        <dbReference type="ChEBI" id="CHEBI:167616"/>
        <dbReference type="ChEBI" id="CHEBI:167617"/>
        <dbReference type="EC" id="2.7.7.50"/>
    </reaction>
    <physiologicalReaction direction="left-to-right" evidence="11">
        <dbReference type="Rhea" id="RHEA:67013"/>
    </physiologicalReaction>
</comment>
<proteinExistence type="inferred from homology"/>
<evidence type="ECO:0000256" key="10">
    <source>
        <dbReference type="ARBA" id="ARBA00023242"/>
    </source>
</evidence>
<dbReference type="SUPFAM" id="SSF50249">
    <property type="entry name" value="Nucleic acid-binding proteins"/>
    <property type="match status" value="1"/>
</dbReference>
<dbReference type="Pfam" id="PF01331">
    <property type="entry name" value="mRNA_cap_enzyme"/>
    <property type="match status" value="1"/>
</dbReference>
<dbReference type="GO" id="GO:0005634">
    <property type="term" value="C:nucleus"/>
    <property type="evidence" value="ECO:0007669"/>
    <property type="project" value="UniProtKB-SubCell"/>
</dbReference>
<dbReference type="InterPro" id="IPR029021">
    <property type="entry name" value="Prot-tyrosine_phosphatase-like"/>
</dbReference>
<dbReference type="AlphaFoldDB" id="A0A034WF87"/>
<dbReference type="PROSITE" id="PS50054">
    <property type="entry name" value="TYR_PHOSPHATASE_DUAL"/>
    <property type="match status" value="1"/>
</dbReference>
<organism evidence="19">
    <name type="scientific">Bactrocera dorsalis</name>
    <name type="common">Oriental fruit fly</name>
    <name type="synonym">Dacus dorsalis</name>
    <dbReference type="NCBI Taxonomy" id="27457"/>
    <lineage>
        <taxon>Eukaryota</taxon>
        <taxon>Metazoa</taxon>
        <taxon>Ecdysozoa</taxon>
        <taxon>Arthropoda</taxon>
        <taxon>Hexapoda</taxon>
        <taxon>Insecta</taxon>
        <taxon>Pterygota</taxon>
        <taxon>Neoptera</taxon>
        <taxon>Endopterygota</taxon>
        <taxon>Diptera</taxon>
        <taxon>Brachycera</taxon>
        <taxon>Muscomorpha</taxon>
        <taxon>Tephritoidea</taxon>
        <taxon>Tephritidae</taxon>
        <taxon>Bactrocera</taxon>
        <taxon>Bactrocera</taxon>
    </lineage>
</organism>